<dbReference type="InterPro" id="IPR021661">
    <property type="entry name" value="Rap1_C"/>
</dbReference>
<dbReference type="Pfam" id="PF16589">
    <property type="entry name" value="BRCT_2"/>
    <property type="match status" value="1"/>
</dbReference>
<evidence type="ECO:0000256" key="4">
    <source>
        <dbReference type="ARBA" id="ARBA00022895"/>
    </source>
</evidence>
<dbReference type="InterPro" id="IPR036420">
    <property type="entry name" value="BRCT_dom_sf"/>
</dbReference>
<dbReference type="GeneTree" id="ENSGT00390000005351"/>
<evidence type="ECO:0000313" key="16">
    <source>
        <dbReference type="Proteomes" id="UP000264800"/>
    </source>
</evidence>
<comment type="subcellular location">
    <subcellularLocation>
        <location evidence="10">Nucleus</location>
    </subcellularLocation>
    <subcellularLocation>
        <location evidence="10">Chromosome</location>
        <location evidence="10">Telomere</location>
    </subcellularLocation>
</comment>
<feature type="compositionally biased region" description="Polar residues" evidence="11">
    <location>
        <begin position="194"/>
        <end position="211"/>
    </location>
</feature>
<comment type="function">
    <text evidence="10">Acts both as a regulator of telomere function and as a transcription regulator. Involved in the regulation of telomere length and protection as a component of the shelterin complex (telosome). Does not bind DNA directly: recruited to telomeric double-stranded 5'-TTAGGG-3' repeats via its interaction with terf2. Independently of its function in telomeres, also acts as a transcription regulator: recruited to extratelomeric 5'-TTAGGG-3' sites via its association with terf2 or other factors, and regulates gene expression.</text>
</comment>
<dbReference type="Ensembl" id="ENSKMAT00000013797.1">
    <property type="protein sequence ID" value="ENSKMAP00000013589.1"/>
    <property type="gene ID" value="ENSKMAG00000010190.1"/>
</dbReference>
<keyword evidence="3 10" id="KW-0158">Chromosome</keyword>
<reference evidence="15" key="1">
    <citation type="submission" date="2025-08" db="UniProtKB">
        <authorList>
            <consortium name="Ensembl"/>
        </authorList>
    </citation>
    <scope>IDENTIFICATION</scope>
</reference>
<dbReference type="GO" id="GO:0070187">
    <property type="term" value="C:shelterin complex"/>
    <property type="evidence" value="ECO:0007669"/>
    <property type="project" value="TreeGrafter"/>
</dbReference>
<evidence type="ECO:0000259" key="12">
    <source>
        <dbReference type="Pfam" id="PF08914"/>
    </source>
</evidence>
<name>A0A3Q3AQ20_KRYMA</name>
<evidence type="ECO:0000256" key="7">
    <source>
        <dbReference type="ARBA" id="ARBA00023163"/>
    </source>
</evidence>
<feature type="compositionally biased region" description="Basic and acidic residues" evidence="11">
    <location>
        <begin position="212"/>
        <end position="224"/>
    </location>
</feature>
<dbReference type="PANTHER" id="PTHR16466">
    <property type="entry name" value="TELOMERE REPEAT-BINDING FACTOR 2-INTERACTING PROTEIN 1"/>
    <property type="match status" value="1"/>
</dbReference>
<evidence type="ECO:0000256" key="2">
    <source>
        <dbReference type="ARBA" id="ARBA00017805"/>
    </source>
</evidence>
<dbReference type="GO" id="GO:0006355">
    <property type="term" value="P:regulation of DNA-templated transcription"/>
    <property type="evidence" value="ECO:0007669"/>
    <property type="project" value="UniProtKB-UniRule"/>
</dbReference>
<dbReference type="Gene3D" id="3.40.50.10190">
    <property type="entry name" value="BRCT domain"/>
    <property type="match status" value="1"/>
</dbReference>
<sequence>QILALAVGVDPVNPAPSLSPVLFMTVDAGPMNFFLRPGPVKRKLQPLITAGGGVMCSVQKSGAILLIDPEEKSSVPQSAAHWYVSTQYIYDCVEKEEQLNLEDYRFNPEVVLRHSPRLNSSKQVADGLSGGRLVYTPEDDAAILDFVNKQKKKTGGNRLWQEMEKRRVTSHSWQSMKSRYRNLRNRSETAAALTESQPKPSDTSAEPTSEQSKPETEPGPRENLPEPQASSDRDSPDAAAAAPAGSEPGGAASKAHLFIFDSESQEEESQSVLAVGPAAPSNPQPTAGKGAAFSLTQDFVSVTKALLKTSGYFSAALDLLLNPSSVSAPIWNRHDDSLLLSSDPAVRQKLQEKYGEENVAKRMVFLERKKKQS</sequence>
<dbReference type="InterPro" id="IPR001357">
    <property type="entry name" value="BRCT_dom"/>
</dbReference>
<dbReference type="SUPFAM" id="SSF52113">
    <property type="entry name" value="BRCT domain"/>
    <property type="match status" value="1"/>
</dbReference>
<dbReference type="SUPFAM" id="SSF46689">
    <property type="entry name" value="Homeodomain-like"/>
    <property type="match status" value="1"/>
</dbReference>
<dbReference type="Gene3D" id="1.10.10.2170">
    <property type="match status" value="1"/>
</dbReference>
<proteinExistence type="inferred from homology"/>
<keyword evidence="16" id="KW-1185">Reference proteome</keyword>
<dbReference type="InterPro" id="IPR015010">
    <property type="entry name" value="TERF2IP_Myb"/>
</dbReference>
<feature type="region of interest" description="Disordered" evidence="11">
    <location>
        <begin position="188"/>
        <end position="251"/>
    </location>
</feature>
<evidence type="ECO:0000256" key="3">
    <source>
        <dbReference type="ARBA" id="ARBA00022454"/>
    </source>
</evidence>
<evidence type="ECO:0000256" key="6">
    <source>
        <dbReference type="ARBA" id="ARBA00023159"/>
    </source>
</evidence>
<organism evidence="15 16">
    <name type="scientific">Kryptolebias marmoratus</name>
    <name type="common">Mangrove killifish</name>
    <name type="synonym">Rivulus marmoratus</name>
    <dbReference type="NCBI Taxonomy" id="37003"/>
    <lineage>
        <taxon>Eukaryota</taxon>
        <taxon>Metazoa</taxon>
        <taxon>Chordata</taxon>
        <taxon>Craniata</taxon>
        <taxon>Vertebrata</taxon>
        <taxon>Euteleostomi</taxon>
        <taxon>Actinopterygii</taxon>
        <taxon>Neopterygii</taxon>
        <taxon>Teleostei</taxon>
        <taxon>Neoteleostei</taxon>
        <taxon>Acanthomorphata</taxon>
        <taxon>Ovalentaria</taxon>
        <taxon>Atherinomorphae</taxon>
        <taxon>Cyprinodontiformes</taxon>
        <taxon>Rivulidae</taxon>
        <taxon>Kryptolebias</taxon>
    </lineage>
</organism>
<comment type="similarity">
    <text evidence="1 10">Belongs to the RAP1 family.</text>
</comment>
<evidence type="ECO:0000256" key="8">
    <source>
        <dbReference type="ARBA" id="ARBA00023242"/>
    </source>
</evidence>
<reference evidence="15" key="2">
    <citation type="submission" date="2025-09" db="UniProtKB">
        <authorList>
            <consortium name="Ensembl"/>
        </authorList>
    </citation>
    <scope>IDENTIFICATION</scope>
</reference>
<dbReference type="InterPro" id="IPR038104">
    <property type="entry name" value="Rap1_C_sf"/>
</dbReference>
<keyword evidence="7 10" id="KW-0804">Transcription</keyword>
<dbReference type="GO" id="GO:0031848">
    <property type="term" value="P:protection from non-homologous end joining at telomere"/>
    <property type="evidence" value="ECO:0007669"/>
    <property type="project" value="TreeGrafter"/>
</dbReference>
<keyword evidence="4 10" id="KW-0779">Telomere</keyword>
<evidence type="ECO:0000256" key="9">
    <source>
        <dbReference type="ARBA" id="ARBA00032471"/>
    </source>
</evidence>
<evidence type="ECO:0000256" key="10">
    <source>
        <dbReference type="RuleBase" id="RU367107"/>
    </source>
</evidence>
<evidence type="ECO:0000259" key="14">
    <source>
        <dbReference type="Pfam" id="PF16589"/>
    </source>
</evidence>
<dbReference type="Proteomes" id="UP000264800">
    <property type="component" value="Unplaced"/>
</dbReference>
<keyword evidence="6 10" id="KW-0010">Activator</keyword>
<dbReference type="CDD" id="cd11655">
    <property type="entry name" value="rap1_myb-like"/>
    <property type="match status" value="1"/>
</dbReference>
<feature type="region of interest" description="Disordered" evidence="11">
    <location>
        <begin position="266"/>
        <end position="290"/>
    </location>
</feature>
<dbReference type="PANTHER" id="PTHR16466:SF6">
    <property type="entry name" value="TELOMERIC REPEAT-BINDING FACTOR 2-INTERACTING PROTEIN 1"/>
    <property type="match status" value="1"/>
</dbReference>
<protein>
    <recommendedName>
        <fullName evidence="2 10">Telomeric repeat-binding factor 2-interacting protein 1</fullName>
        <shortName evidence="10">TERF2-interacting telomeric protein 1</shortName>
    </recommendedName>
    <alternativeName>
        <fullName evidence="9 10">Repressor/activator protein 1 homolog</fullName>
    </alternativeName>
</protein>
<evidence type="ECO:0000259" key="13">
    <source>
        <dbReference type="Pfam" id="PF11626"/>
    </source>
</evidence>
<dbReference type="AlphaFoldDB" id="A0A3Q3AQ20"/>
<feature type="domain" description="BRCT" evidence="14">
    <location>
        <begin position="22"/>
        <end position="105"/>
    </location>
</feature>
<feature type="domain" description="TERF2-interacting telomeric protein 1 Myb" evidence="12">
    <location>
        <begin position="135"/>
        <end position="182"/>
    </location>
</feature>
<evidence type="ECO:0000313" key="15">
    <source>
        <dbReference type="Ensembl" id="ENSKMAP00000013589.1"/>
    </source>
</evidence>
<dbReference type="Pfam" id="PF11626">
    <property type="entry name" value="Rap1_C"/>
    <property type="match status" value="1"/>
</dbReference>
<evidence type="ECO:0000256" key="1">
    <source>
        <dbReference type="ARBA" id="ARBA00010467"/>
    </source>
</evidence>
<dbReference type="InterPro" id="IPR009057">
    <property type="entry name" value="Homeodomain-like_sf"/>
</dbReference>
<keyword evidence="8 10" id="KW-0539">Nucleus</keyword>
<evidence type="ECO:0000256" key="5">
    <source>
        <dbReference type="ARBA" id="ARBA00023015"/>
    </source>
</evidence>
<dbReference type="InterPro" id="IPR039595">
    <property type="entry name" value="TE2IP/Rap1"/>
</dbReference>
<evidence type="ECO:0000256" key="11">
    <source>
        <dbReference type="SAM" id="MobiDB-lite"/>
    </source>
</evidence>
<feature type="domain" description="TRF2-interacting telomeric protein/Rap1 C-terminal" evidence="13">
    <location>
        <begin position="302"/>
        <end position="367"/>
    </location>
</feature>
<accession>A0A3Q3AQ20</accession>
<dbReference type="GO" id="GO:0010833">
    <property type="term" value="P:telomere maintenance via telomere lengthening"/>
    <property type="evidence" value="ECO:0007669"/>
    <property type="project" value="UniProtKB-UniRule"/>
</dbReference>
<dbReference type="Gene3D" id="1.10.10.60">
    <property type="entry name" value="Homeodomain-like"/>
    <property type="match status" value="1"/>
</dbReference>
<feature type="region of interest" description="Disordered" evidence="11">
    <location>
        <begin position="154"/>
        <end position="176"/>
    </location>
</feature>
<dbReference type="FunFam" id="1.10.10.60:FF:000246">
    <property type="entry name" value="Telomeric repeat-binding factor 2-interacting protein 1"/>
    <property type="match status" value="1"/>
</dbReference>
<dbReference type="GO" id="GO:0042162">
    <property type="term" value="F:telomeric DNA binding"/>
    <property type="evidence" value="ECO:0007669"/>
    <property type="project" value="TreeGrafter"/>
</dbReference>
<dbReference type="Pfam" id="PF08914">
    <property type="entry name" value="Myb_Rap1"/>
    <property type="match status" value="1"/>
</dbReference>
<comment type="subunit">
    <text evidence="10">Homodimer.</text>
</comment>
<feature type="compositionally biased region" description="Low complexity" evidence="11">
    <location>
        <begin position="237"/>
        <end position="251"/>
    </location>
</feature>
<dbReference type="GO" id="GO:0005654">
    <property type="term" value="C:nucleoplasm"/>
    <property type="evidence" value="ECO:0007669"/>
    <property type="project" value="UniProtKB-ARBA"/>
</dbReference>
<keyword evidence="5 10" id="KW-0805">Transcription regulation</keyword>